<proteinExistence type="predicted"/>
<name>A0A9D2U4E0_9FIRM</name>
<dbReference type="EMBL" id="DWUX01000043">
    <property type="protein sequence ID" value="HJD38854.1"/>
    <property type="molecule type" value="Genomic_DNA"/>
</dbReference>
<sequence>MVERDKRFFKIGDMTVEMKYSEEGPSFQDALDSFLCRKKRGLEIGWSYGEKKPYSDRG</sequence>
<evidence type="ECO:0000313" key="1">
    <source>
        <dbReference type="EMBL" id="HJD38854.1"/>
    </source>
</evidence>
<dbReference type="Proteomes" id="UP000823850">
    <property type="component" value="Unassembled WGS sequence"/>
</dbReference>
<accession>A0A9D2U4E0</accession>
<evidence type="ECO:0000313" key="2">
    <source>
        <dbReference type="Proteomes" id="UP000823850"/>
    </source>
</evidence>
<gene>
    <name evidence="1" type="ORF">H9913_02390</name>
</gene>
<protein>
    <submittedName>
        <fullName evidence="1">Uncharacterized protein</fullName>
    </submittedName>
</protein>
<comment type="caution">
    <text evidence="1">The sequence shown here is derived from an EMBL/GenBank/DDBJ whole genome shotgun (WGS) entry which is preliminary data.</text>
</comment>
<organism evidence="1 2">
    <name type="scientific">Candidatus Blautia stercoripullorum</name>
    <dbReference type="NCBI Taxonomy" id="2838502"/>
    <lineage>
        <taxon>Bacteria</taxon>
        <taxon>Bacillati</taxon>
        <taxon>Bacillota</taxon>
        <taxon>Clostridia</taxon>
        <taxon>Lachnospirales</taxon>
        <taxon>Lachnospiraceae</taxon>
        <taxon>Blautia</taxon>
    </lineage>
</organism>
<dbReference type="AlphaFoldDB" id="A0A9D2U4E0"/>
<reference evidence="1" key="2">
    <citation type="submission" date="2021-04" db="EMBL/GenBank/DDBJ databases">
        <authorList>
            <person name="Gilroy R."/>
        </authorList>
    </citation>
    <scope>NUCLEOTIDE SEQUENCE</scope>
    <source>
        <strain evidence="1">ChiW19-6364</strain>
    </source>
</reference>
<reference evidence="1" key="1">
    <citation type="journal article" date="2021" name="PeerJ">
        <title>Extensive microbial diversity within the chicken gut microbiome revealed by metagenomics and culture.</title>
        <authorList>
            <person name="Gilroy R."/>
            <person name="Ravi A."/>
            <person name="Getino M."/>
            <person name="Pursley I."/>
            <person name="Horton D.L."/>
            <person name="Alikhan N.F."/>
            <person name="Baker D."/>
            <person name="Gharbi K."/>
            <person name="Hall N."/>
            <person name="Watson M."/>
            <person name="Adriaenssens E.M."/>
            <person name="Foster-Nyarko E."/>
            <person name="Jarju S."/>
            <person name="Secka A."/>
            <person name="Antonio M."/>
            <person name="Oren A."/>
            <person name="Chaudhuri R.R."/>
            <person name="La Ragione R."/>
            <person name="Hildebrand F."/>
            <person name="Pallen M.J."/>
        </authorList>
    </citation>
    <scope>NUCLEOTIDE SEQUENCE</scope>
    <source>
        <strain evidence="1">ChiW19-6364</strain>
    </source>
</reference>